<dbReference type="InterPro" id="IPR045494">
    <property type="entry name" value="DUF6436"/>
</dbReference>
<accession>A0ABP9D4G5</accession>
<proteinExistence type="predicted"/>
<protein>
    <recommendedName>
        <fullName evidence="1">DUF6436 domain-containing protein</fullName>
    </recommendedName>
</protein>
<name>A0ABP9D4G5_9BACT</name>
<dbReference type="Pfam" id="PF20029">
    <property type="entry name" value="DUF6436"/>
    <property type="match status" value="1"/>
</dbReference>
<gene>
    <name evidence="2" type="ORF">GCM10023331_12350</name>
</gene>
<evidence type="ECO:0000313" key="3">
    <source>
        <dbReference type="Proteomes" id="UP001500298"/>
    </source>
</evidence>
<dbReference type="EMBL" id="BAABJX010000020">
    <property type="protein sequence ID" value="GAA4828762.1"/>
    <property type="molecule type" value="Genomic_DNA"/>
</dbReference>
<dbReference type="Gene3D" id="3.40.30.10">
    <property type="entry name" value="Glutaredoxin"/>
    <property type="match status" value="1"/>
</dbReference>
<feature type="domain" description="DUF6436" evidence="1">
    <location>
        <begin position="38"/>
        <end position="162"/>
    </location>
</feature>
<evidence type="ECO:0000313" key="2">
    <source>
        <dbReference type="EMBL" id="GAA4828762.1"/>
    </source>
</evidence>
<sequence>MYLFWKQEYQFTQPTPIPEGFQEAEVGKSLDFQNTPLDGHPTPMFIHYFNDECPCSQFNLKSFRQLYQQYKDSLHFVVVVEHGKSIESIAADFPKGIELISDTPDAHIAVACGVYATPQAIIVDEQQHLYYKGNFNKARYCTQKGSNYALLATEQYLAGSPPPFFGWSAVQAYGCSLSIYDSTQYRNPLADLYSILSDNNH</sequence>
<reference evidence="3" key="1">
    <citation type="journal article" date="2019" name="Int. J. Syst. Evol. Microbiol.">
        <title>The Global Catalogue of Microorganisms (GCM) 10K type strain sequencing project: providing services to taxonomists for standard genome sequencing and annotation.</title>
        <authorList>
            <consortium name="The Broad Institute Genomics Platform"/>
            <consortium name="The Broad Institute Genome Sequencing Center for Infectious Disease"/>
            <person name="Wu L."/>
            <person name="Ma J."/>
        </authorList>
    </citation>
    <scope>NUCLEOTIDE SEQUENCE [LARGE SCALE GENOMIC DNA]</scope>
    <source>
        <strain evidence="3">JCM 18326</strain>
    </source>
</reference>
<organism evidence="2 3">
    <name type="scientific">Algivirga pacifica</name>
    <dbReference type="NCBI Taxonomy" id="1162670"/>
    <lineage>
        <taxon>Bacteria</taxon>
        <taxon>Pseudomonadati</taxon>
        <taxon>Bacteroidota</taxon>
        <taxon>Cytophagia</taxon>
        <taxon>Cytophagales</taxon>
        <taxon>Flammeovirgaceae</taxon>
        <taxon>Algivirga</taxon>
    </lineage>
</organism>
<dbReference type="SUPFAM" id="SSF52833">
    <property type="entry name" value="Thioredoxin-like"/>
    <property type="match status" value="1"/>
</dbReference>
<dbReference type="InterPro" id="IPR036249">
    <property type="entry name" value="Thioredoxin-like_sf"/>
</dbReference>
<dbReference type="Proteomes" id="UP001500298">
    <property type="component" value="Unassembled WGS sequence"/>
</dbReference>
<evidence type="ECO:0000259" key="1">
    <source>
        <dbReference type="Pfam" id="PF20029"/>
    </source>
</evidence>
<comment type="caution">
    <text evidence="2">The sequence shown here is derived from an EMBL/GenBank/DDBJ whole genome shotgun (WGS) entry which is preliminary data.</text>
</comment>
<keyword evidence="3" id="KW-1185">Reference proteome</keyword>